<dbReference type="InterPro" id="IPR017871">
    <property type="entry name" value="ABC_transporter-like_CS"/>
</dbReference>
<dbReference type="InterPro" id="IPR036640">
    <property type="entry name" value="ABC1_TM_sf"/>
</dbReference>
<comment type="similarity">
    <text evidence="9">Belongs to the ABC transporter superfamily. Lipid exporter (TC 3.A.1.106) family.</text>
</comment>
<organism evidence="14 15">
    <name type="scientific">Microlunatus elymi</name>
    <dbReference type="NCBI Taxonomy" id="2596828"/>
    <lineage>
        <taxon>Bacteria</taxon>
        <taxon>Bacillati</taxon>
        <taxon>Actinomycetota</taxon>
        <taxon>Actinomycetes</taxon>
        <taxon>Propionibacteriales</taxon>
        <taxon>Propionibacteriaceae</taxon>
        <taxon>Microlunatus</taxon>
    </lineage>
</organism>
<evidence type="ECO:0000256" key="1">
    <source>
        <dbReference type="ARBA" id="ARBA00004651"/>
    </source>
</evidence>
<accession>A0A516PWU2</accession>
<gene>
    <name evidence="14" type="ORF">FOE78_06720</name>
</gene>
<evidence type="ECO:0000256" key="10">
    <source>
        <dbReference type="SAM" id="MobiDB-lite"/>
    </source>
</evidence>
<feature type="domain" description="ABC transporter" evidence="12">
    <location>
        <begin position="387"/>
        <end position="622"/>
    </location>
</feature>
<reference evidence="14 15" key="1">
    <citation type="submission" date="2019-07" db="EMBL/GenBank/DDBJ databases">
        <title>Microlunatus dokdonensis sp. nov. isolated from the rhizospheric soil of the wild plant Elymus tsukushiensis.</title>
        <authorList>
            <person name="Ghim S.-Y."/>
            <person name="Hwang Y.-J."/>
            <person name="Son J.-S."/>
            <person name="Shin J.-H."/>
        </authorList>
    </citation>
    <scope>NUCLEOTIDE SEQUENCE [LARGE SCALE GENOMIC DNA]</scope>
    <source>
        <strain evidence="14 15">KUDC0627</strain>
    </source>
</reference>
<dbReference type="FunFam" id="3.40.50.300:FF:000299">
    <property type="entry name" value="ABC transporter ATP-binding protein/permease"/>
    <property type="match status" value="1"/>
</dbReference>
<dbReference type="InterPro" id="IPR003439">
    <property type="entry name" value="ABC_transporter-like_ATP-bd"/>
</dbReference>
<dbReference type="SMART" id="SM00382">
    <property type="entry name" value="AAA"/>
    <property type="match status" value="1"/>
</dbReference>
<keyword evidence="15" id="KW-1185">Reference proteome</keyword>
<dbReference type="GO" id="GO:0015421">
    <property type="term" value="F:ABC-type oligopeptide transporter activity"/>
    <property type="evidence" value="ECO:0007669"/>
    <property type="project" value="TreeGrafter"/>
</dbReference>
<dbReference type="RefSeq" id="WP_143985607.1">
    <property type="nucleotide sequence ID" value="NZ_CP041692.1"/>
</dbReference>
<keyword evidence="5" id="KW-0547">Nucleotide-binding</keyword>
<dbReference type="InterPro" id="IPR027417">
    <property type="entry name" value="P-loop_NTPase"/>
</dbReference>
<evidence type="ECO:0000256" key="2">
    <source>
        <dbReference type="ARBA" id="ARBA00022448"/>
    </source>
</evidence>
<feature type="transmembrane region" description="Helical" evidence="11">
    <location>
        <begin position="196"/>
        <end position="221"/>
    </location>
</feature>
<keyword evidence="4 11" id="KW-0812">Transmembrane</keyword>
<dbReference type="SUPFAM" id="SSF90123">
    <property type="entry name" value="ABC transporter transmembrane region"/>
    <property type="match status" value="1"/>
</dbReference>
<name>A0A516PWU2_9ACTN</name>
<dbReference type="SUPFAM" id="SSF52540">
    <property type="entry name" value="P-loop containing nucleoside triphosphate hydrolases"/>
    <property type="match status" value="1"/>
</dbReference>
<evidence type="ECO:0000256" key="3">
    <source>
        <dbReference type="ARBA" id="ARBA00022475"/>
    </source>
</evidence>
<dbReference type="Pfam" id="PF00664">
    <property type="entry name" value="ABC_membrane"/>
    <property type="match status" value="1"/>
</dbReference>
<feature type="region of interest" description="Disordered" evidence="10">
    <location>
        <begin position="1"/>
        <end position="38"/>
    </location>
</feature>
<dbReference type="Gene3D" id="1.20.1560.10">
    <property type="entry name" value="ABC transporter type 1, transmembrane domain"/>
    <property type="match status" value="1"/>
</dbReference>
<evidence type="ECO:0000259" key="12">
    <source>
        <dbReference type="PROSITE" id="PS50893"/>
    </source>
</evidence>
<feature type="transmembrane region" description="Helical" evidence="11">
    <location>
        <begin position="342"/>
        <end position="363"/>
    </location>
</feature>
<dbReference type="CDD" id="cd18550">
    <property type="entry name" value="ABC_6TM_exporter_like"/>
    <property type="match status" value="1"/>
</dbReference>
<keyword evidence="3" id="KW-1003">Cell membrane</keyword>
<dbReference type="KEGG" id="mik:FOE78_06720"/>
<evidence type="ECO:0000256" key="8">
    <source>
        <dbReference type="ARBA" id="ARBA00023136"/>
    </source>
</evidence>
<keyword evidence="8 11" id="KW-0472">Membrane</keyword>
<protein>
    <submittedName>
        <fullName evidence="14">ABC transporter ATP-binding protein</fullName>
    </submittedName>
</protein>
<keyword evidence="6 14" id="KW-0067">ATP-binding</keyword>
<sequence>MPATTTLPPPDAPSRAGDQRGRGGRGGPGGGFGPAKIDPEDRAQLAESPVKIARILKLFRPYRGQLIMVTLIIVGTSVIGLASPFLLREIIDVALPQQDVRLLVILVAMMLAVTVVTSLFGVLQTWIATKVGQQVMHTLRTRVFSHLQSQSMSFFTGARTGEVTSRLTNDIGGMQNVVTTTATSIASNLTTVVATAIAMIALSWQLSLFTLLVLPPAIILTRRVALLRREMTLQQQRRMADLTSQIDEGLSVSGALLTKTMGATKASSRRFAETSTELVDLALRSELAGRWRMATMSIIFAAIPALIYLVAGLPITGGTISIGTLIAFASLQGSIFRPMMGLLNVAAQWIASMALFSRIFGYLDTTTDVPEPTHPLPIDPAAIRGEVEIVGVDYRYPGAETGALDGIELRVSAGGSLALVGATGSGKSTLASLVARLRDPSTGSVTVDGYDLRELSAETIAAVVGVVTQETYLLHGTVRDNLLIAAPEATDEQLWQALEVAQIDDLIGGLPAGLDTVVGARGQRFSGGEQQRLAIARVVLRDPRVLVLDEATSALDNATERRLQTALDALSRGRTTITIAHRLSTIEHADQIAVLDHGRVIELGADADLRARAGAYAQLAGDPVNVS</sequence>
<evidence type="ECO:0000256" key="6">
    <source>
        <dbReference type="ARBA" id="ARBA00022840"/>
    </source>
</evidence>
<comment type="subcellular location">
    <subcellularLocation>
        <location evidence="1">Cell membrane</location>
        <topology evidence="1">Multi-pass membrane protein</topology>
    </subcellularLocation>
</comment>
<dbReference type="PROSITE" id="PS50929">
    <property type="entry name" value="ABC_TM1F"/>
    <property type="match status" value="1"/>
</dbReference>
<dbReference type="PANTHER" id="PTHR43394">
    <property type="entry name" value="ATP-DEPENDENT PERMEASE MDL1, MITOCHONDRIAL"/>
    <property type="match status" value="1"/>
</dbReference>
<evidence type="ECO:0000256" key="7">
    <source>
        <dbReference type="ARBA" id="ARBA00022989"/>
    </source>
</evidence>
<feature type="domain" description="ABC transmembrane type-1" evidence="13">
    <location>
        <begin position="67"/>
        <end position="351"/>
    </location>
</feature>
<dbReference type="Proteomes" id="UP000319263">
    <property type="component" value="Chromosome"/>
</dbReference>
<dbReference type="OrthoDB" id="5166472at2"/>
<dbReference type="EMBL" id="CP041692">
    <property type="protein sequence ID" value="QDP95639.1"/>
    <property type="molecule type" value="Genomic_DNA"/>
</dbReference>
<dbReference type="AlphaFoldDB" id="A0A516PWU2"/>
<dbReference type="GO" id="GO:0016887">
    <property type="term" value="F:ATP hydrolysis activity"/>
    <property type="evidence" value="ECO:0007669"/>
    <property type="project" value="InterPro"/>
</dbReference>
<evidence type="ECO:0000256" key="11">
    <source>
        <dbReference type="SAM" id="Phobius"/>
    </source>
</evidence>
<evidence type="ECO:0000259" key="13">
    <source>
        <dbReference type="PROSITE" id="PS50929"/>
    </source>
</evidence>
<keyword evidence="7 11" id="KW-1133">Transmembrane helix</keyword>
<dbReference type="InterPro" id="IPR003593">
    <property type="entry name" value="AAA+_ATPase"/>
</dbReference>
<evidence type="ECO:0000256" key="9">
    <source>
        <dbReference type="ARBA" id="ARBA00061644"/>
    </source>
</evidence>
<evidence type="ECO:0000313" key="14">
    <source>
        <dbReference type="EMBL" id="QDP95639.1"/>
    </source>
</evidence>
<keyword evidence="2" id="KW-0813">Transport</keyword>
<dbReference type="InterPro" id="IPR039421">
    <property type="entry name" value="Type_1_exporter"/>
</dbReference>
<dbReference type="Pfam" id="PF00005">
    <property type="entry name" value="ABC_tran"/>
    <property type="match status" value="1"/>
</dbReference>
<dbReference type="PANTHER" id="PTHR43394:SF1">
    <property type="entry name" value="ATP-BINDING CASSETTE SUB-FAMILY B MEMBER 10, MITOCHONDRIAL"/>
    <property type="match status" value="1"/>
</dbReference>
<proteinExistence type="inferred from homology"/>
<dbReference type="PROSITE" id="PS00211">
    <property type="entry name" value="ABC_TRANSPORTER_1"/>
    <property type="match status" value="1"/>
</dbReference>
<dbReference type="Gene3D" id="3.40.50.300">
    <property type="entry name" value="P-loop containing nucleotide triphosphate hydrolases"/>
    <property type="match status" value="1"/>
</dbReference>
<dbReference type="InterPro" id="IPR011527">
    <property type="entry name" value="ABC1_TM_dom"/>
</dbReference>
<feature type="transmembrane region" description="Helical" evidence="11">
    <location>
        <begin position="100"/>
        <end position="127"/>
    </location>
</feature>
<feature type="transmembrane region" description="Helical" evidence="11">
    <location>
        <begin position="293"/>
        <end position="311"/>
    </location>
</feature>
<dbReference type="PROSITE" id="PS50893">
    <property type="entry name" value="ABC_TRANSPORTER_2"/>
    <property type="match status" value="1"/>
</dbReference>
<evidence type="ECO:0000313" key="15">
    <source>
        <dbReference type="Proteomes" id="UP000319263"/>
    </source>
</evidence>
<feature type="compositionally biased region" description="Gly residues" evidence="10">
    <location>
        <begin position="24"/>
        <end position="33"/>
    </location>
</feature>
<evidence type="ECO:0000256" key="5">
    <source>
        <dbReference type="ARBA" id="ARBA00022741"/>
    </source>
</evidence>
<feature type="transmembrane region" description="Helical" evidence="11">
    <location>
        <begin position="66"/>
        <end position="88"/>
    </location>
</feature>
<dbReference type="GO" id="GO:0005524">
    <property type="term" value="F:ATP binding"/>
    <property type="evidence" value="ECO:0007669"/>
    <property type="project" value="UniProtKB-KW"/>
</dbReference>
<dbReference type="GO" id="GO:0005886">
    <property type="term" value="C:plasma membrane"/>
    <property type="evidence" value="ECO:0007669"/>
    <property type="project" value="UniProtKB-SubCell"/>
</dbReference>
<evidence type="ECO:0000256" key="4">
    <source>
        <dbReference type="ARBA" id="ARBA00022692"/>
    </source>
</evidence>